<proteinExistence type="predicted"/>
<dbReference type="AlphaFoldDB" id="A0AAV9G6S4"/>
<reference evidence="2" key="2">
    <citation type="submission" date="2023-05" db="EMBL/GenBank/DDBJ databases">
        <authorList>
            <consortium name="Lawrence Berkeley National Laboratory"/>
            <person name="Steindorff A."/>
            <person name="Hensen N."/>
            <person name="Bonometti L."/>
            <person name="Westerberg I."/>
            <person name="Brannstrom I.O."/>
            <person name="Guillou S."/>
            <person name="Cros-Aarteil S."/>
            <person name="Calhoun S."/>
            <person name="Haridas S."/>
            <person name="Kuo A."/>
            <person name="Mondo S."/>
            <person name="Pangilinan J."/>
            <person name="Riley R."/>
            <person name="Labutti K."/>
            <person name="Andreopoulos B."/>
            <person name="Lipzen A."/>
            <person name="Chen C."/>
            <person name="Yanf M."/>
            <person name="Daum C."/>
            <person name="Ng V."/>
            <person name="Clum A."/>
            <person name="Ohm R."/>
            <person name="Martin F."/>
            <person name="Silar P."/>
            <person name="Natvig D."/>
            <person name="Lalanne C."/>
            <person name="Gautier V."/>
            <person name="Ament-Velasquez S.L."/>
            <person name="Kruys A."/>
            <person name="Hutchinson M.I."/>
            <person name="Powell A.J."/>
            <person name="Barry K."/>
            <person name="Miller A.N."/>
            <person name="Grigoriev I.V."/>
            <person name="Debuchy R."/>
            <person name="Gladieux P."/>
            <person name="Thoren M.H."/>
            <person name="Johannesson H."/>
        </authorList>
    </citation>
    <scope>NUCLEOTIDE SEQUENCE</scope>
    <source>
        <strain evidence="2">PSN243</strain>
    </source>
</reference>
<keyword evidence="3" id="KW-1185">Reference proteome</keyword>
<comment type="caution">
    <text evidence="2">The sequence shown here is derived from an EMBL/GenBank/DDBJ whole genome shotgun (WGS) entry which is preliminary data.</text>
</comment>
<accession>A0AAV9G6S4</accession>
<feature type="region of interest" description="Disordered" evidence="1">
    <location>
        <begin position="262"/>
        <end position="284"/>
    </location>
</feature>
<reference evidence="2" key="1">
    <citation type="journal article" date="2023" name="Mol. Phylogenet. Evol.">
        <title>Genome-scale phylogeny and comparative genomics of the fungal order Sordariales.</title>
        <authorList>
            <person name="Hensen N."/>
            <person name="Bonometti L."/>
            <person name="Westerberg I."/>
            <person name="Brannstrom I.O."/>
            <person name="Guillou S."/>
            <person name="Cros-Aarteil S."/>
            <person name="Calhoun S."/>
            <person name="Haridas S."/>
            <person name="Kuo A."/>
            <person name="Mondo S."/>
            <person name="Pangilinan J."/>
            <person name="Riley R."/>
            <person name="LaButti K."/>
            <person name="Andreopoulos B."/>
            <person name="Lipzen A."/>
            <person name="Chen C."/>
            <person name="Yan M."/>
            <person name="Daum C."/>
            <person name="Ng V."/>
            <person name="Clum A."/>
            <person name="Steindorff A."/>
            <person name="Ohm R.A."/>
            <person name="Martin F."/>
            <person name="Silar P."/>
            <person name="Natvig D.O."/>
            <person name="Lalanne C."/>
            <person name="Gautier V."/>
            <person name="Ament-Velasquez S.L."/>
            <person name="Kruys A."/>
            <person name="Hutchinson M.I."/>
            <person name="Powell A.J."/>
            <person name="Barry K."/>
            <person name="Miller A.N."/>
            <person name="Grigoriev I.V."/>
            <person name="Debuchy R."/>
            <person name="Gladieux P."/>
            <person name="Hiltunen Thoren M."/>
            <person name="Johannesson H."/>
        </authorList>
    </citation>
    <scope>NUCLEOTIDE SEQUENCE</scope>
    <source>
        <strain evidence="2">PSN243</strain>
    </source>
</reference>
<protein>
    <submittedName>
        <fullName evidence="2">Uncharacterized protein</fullName>
    </submittedName>
</protein>
<gene>
    <name evidence="2" type="ORF">QBC34DRAFT_498762</name>
</gene>
<evidence type="ECO:0000256" key="1">
    <source>
        <dbReference type="SAM" id="MobiDB-lite"/>
    </source>
</evidence>
<organism evidence="2 3">
    <name type="scientific">Podospora aff. communis PSN243</name>
    <dbReference type="NCBI Taxonomy" id="3040156"/>
    <lineage>
        <taxon>Eukaryota</taxon>
        <taxon>Fungi</taxon>
        <taxon>Dikarya</taxon>
        <taxon>Ascomycota</taxon>
        <taxon>Pezizomycotina</taxon>
        <taxon>Sordariomycetes</taxon>
        <taxon>Sordariomycetidae</taxon>
        <taxon>Sordariales</taxon>
        <taxon>Podosporaceae</taxon>
        <taxon>Podospora</taxon>
    </lineage>
</organism>
<sequence>MATPPATFSDRTNGAFTLAPQTTPFSPSATAAAACSSRSVLCFTPAGKLRKSYACDLVDRINSESYKYLNLDCYPNRFDVINNGEPYSEQTVAYPGTACPLGFTPACATTLTLSNPSATPTPYTGTLAQTWCCPDGDWVCTNRDSLEPTSRYCLSVVANTAQMWFGSAAGATTAANAGPKYTTSGVAADMSVRVLRKALPLGEYKRDVLRGLAGDAAVLTAANASTSTGGSSGTGPASIAGITVGALALVTLIAVEPRGSELGAESESGTRIRGGGFAASPQGTFRSEDLNTEVSSATVDSPMFMRNVKEWRTQPVEYHEMGDGQAAAEMATGYNKSVVD</sequence>
<dbReference type="Proteomes" id="UP001321760">
    <property type="component" value="Unassembled WGS sequence"/>
</dbReference>
<evidence type="ECO:0000313" key="3">
    <source>
        <dbReference type="Proteomes" id="UP001321760"/>
    </source>
</evidence>
<name>A0AAV9G6S4_9PEZI</name>
<dbReference type="EMBL" id="MU865986">
    <property type="protein sequence ID" value="KAK4443822.1"/>
    <property type="molecule type" value="Genomic_DNA"/>
</dbReference>
<evidence type="ECO:0000313" key="2">
    <source>
        <dbReference type="EMBL" id="KAK4443822.1"/>
    </source>
</evidence>